<evidence type="ECO:0000313" key="2">
    <source>
        <dbReference type="Proteomes" id="UP000266861"/>
    </source>
</evidence>
<gene>
    <name evidence="1" type="ORF">Glove_103g245</name>
</gene>
<comment type="caution">
    <text evidence="1">The sequence shown here is derived from an EMBL/GenBank/DDBJ whole genome shotgun (WGS) entry which is preliminary data.</text>
</comment>
<proteinExistence type="predicted"/>
<organism evidence="1 2">
    <name type="scientific">Diversispora epigaea</name>
    <dbReference type="NCBI Taxonomy" id="1348612"/>
    <lineage>
        <taxon>Eukaryota</taxon>
        <taxon>Fungi</taxon>
        <taxon>Fungi incertae sedis</taxon>
        <taxon>Mucoromycota</taxon>
        <taxon>Glomeromycotina</taxon>
        <taxon>Glomeromycetes</taxon>
        <taxon>Diversisporales</taxon>
        <taxon>Diversisporaceae</taxon>
        <taxon>Diversispora</taxon>
    </lineage>
</organism>
<reference evidence="1 2" key="1">
    <citation type="submission" date="2018-08" db="EMBL/GenBank/DDBJ databases">
        <title>Genome and evolution of the arbuscular mycorrhizal fungus Diversispora epigaea (formerly Glomus versiforme) and its bacterial endosymbionts.</title>
        <authorList>
            <person name="Sun X."/>
            <person name="Fei Z."/>
            <person name="Harrison M."/>
        </authorList>
    </citation>
    <scope>NUCLEOTIDE SEQUENCE [LARGE SCALE GENOMIC DNA]</scope>
    <source>
        <strain evidence="1 2">IT104</strain>
    </source>
</reference>
<dbReference type="Proteomes" id="UP000266861">
    <property type="component" value="Unassembled WGS sequence"/>
</dbReference>
<sequence>MESSNTSGLKYPEYWIRECSAWGTLDAWDEFFKKKTRNSSLHDSHFCLSKELEILGGKFGPNTNQGKKIAVLLKALKVKVSTFALQLLCVLRLCAACMGEEERPDIQLPRRAYLVVELLRLCAACMGEEERPDIKLPRRAKGSINLGKRKVDHENDDGEVEELHVNIGEFPELLKYCQSIKEMQENHIDEVSQSGRHLSMLLKWSVIDSKLFEVPVTPPIISRPALNIHILKSILEEYPGLQADNILDALIENKKIGIVRTKGWLEWLGLKKQDHDDYFYSIDTYTALSAIMSALLYNPVQCRGLGSHPSEAHVKIQMWSKILSDSFVLNQIRFEPVWELNLLFLEMLRKHGFEVHKNFAVVVCEAVFELNKILSRTQGLLPAEIIQIKIYVGLINDTSINMGVIRPIFNNDKTAVLFAYDQDIVSYNIQTGYQHDNVKNVLDLIVYFRQIVCRDGLVIKDFLEKSATHYNQSILKAMPKLPNIAEKSREAVTKITPRKKRVKYIYQWN</sequence>
<dbReference type="EMBL" id="PQFF01000096">
    <property type="protein sequence ID" value="RHZ82840.1"/>
    <property type="molecule type" value="Genomic_DNA"/>
</dbReference>
<accession>A0A397JDV3</accession>
<dbReference type="OrthoDB" id="2355419at2759"/>
<protein>
    <submittedName>
        <fullName evidence="1">Uncharacterized protein</fullName>
    </submittedName>
</protein>
<dbReference type="AlphaFoldDB" id="A0A397JDV3"/>
<evidence type="ECO:0000313" key="1">
    <source>
        <dbReference type="EMBL" id="RHZ82840.1"/>
    </source>
</evidence>
<name>A0A397JDV3_9GLOM</name>
<keyword evidence="2" id="KW-1185">Reference proteome</keyword>